<feature type="region of interest" description="Disordered" evidence="1">
    <location>
        <begin position="1"/>
        <end position="21"/>
    </location>
</feature>
<organism evidence="2 3">
    <name type="scientific">Colletotrichum musicola</name>
    <dbReference type="NCBI Taxonomy" id="2175873"/>
    <lineage>
        <taxon>Eukaryota</taxon>
        <taxon>Fungi</taxon>
        <taxon>Dikarya</taxon>
        <taxon>Ascomycota</taxon>
        <taxon>Pezizomycotina</taxon>
        <taxon>Sordariomycetes</taxon>
        <taxon>Hypocreomycetidae</taxon>
        <taxon>Glomerellales</taxon>
        <taxon>Glomerellaceae</taxon>
        <taxon>Colletotrichum</taxon>
        <taxon>Colletotrichum orchidearum species complex</taxon>
    </lineage>
</organism>
<gene>
    <name evidence="2" type="ORF">CMUS01_16146</name>
</gene>
<feature type="compositionally biased region" description="Polar residues" evidence="1">
    <location>
        <begin position="9"/>
        <end position="21"/>
    </location>
</feature>
<accession>A0A8H6IRM2</accession>
<name>A0A8H6IRM2_9PEZI</name>
<comment type="caution">
    <text evidence="2">The sequence shown here is derived from an EMBL/GenBank/DDBJ whole genome shotgun (WGS) entry which is preliminary data.</text>
</comment>
<protein>
    <submittedName>
        <fullName evidence="2">Polyamine transporter tpo5</fullName>
    </submittedName>
</protein>
<keyword evidence="3" id="KW-1185">Reference proteome</keyword>
<evidence type="ECO:0000313" key="3">
    <source>
        <dbReference type="Proteomes" id="UP000639643"/>
    </source>
</evidence>
<evidence type="ECO:0000313" key="2">
    <source>
        <dbReference type="EMBL" id="KAF6792647.1"/>
    </source>
</evidence>
<proteinExistence type="predicted"/>
<sequence>MEGKVPSGAQDSETTGSAEKK</sequence>
<dbReference type="Proteomes" id="UP000639643">
    <property type="component" value="Unassembled WGS sequence"/>
</dbReference>
<dbReference type="EMBL" id="WIGM01001633">
    <property type="protein sequence ID" value="KAF6792647.1"/>
    <property type="molecule type" value="Genomic_DNA"/>
</dbReference>
<dbReference type="AlphaFoldDB" id="A0A8H6IRM2"/>
<evidence type="ECO:0000256" key="1">
    <source>
        <dbReference type="SAM" id="MobiDB-lite"/>
    </source>
</evidence>
<reference evidence="2" key="1">
    <citation type="journal article" date="2020" name="Phytopathology">
        <title>Genome Sequence Resources of Colletotrichum truncatum, C. plurivorum, C. musicola, and C. sojae: Four Species Pathogenic to Soybean (Glycine max).</title>
        <authorList>
            <person name="Rogerio F."/>
            <person name="Boufleur T.R."/>
            <person name="Ciampi-Guillardi M."/>
            <person name="Sukno S.A."/>
            <person name="Thon M.R."/>
            <person name="Massola Junior N.S."/>
            <person name="Baroncelli R."/>
        </authorList>
    </citation>
    <scope>NUCLEOTIDE SEQUENCE</scope>
    <source>
        <strain evidence="2">LFN0074</strain>
    </source>
</reference>